<name>A0A103DYI4_9BURK</name>
<keyword evidence="7" id="KW-1185">Reference proteome</keyword>
<proteinExistence type="predicted"/>
<evidence type="ECO:0000313" key="7">
    <source>
        <dbReference type="Proteomes" id="UP000062788"/>
    </source>
</evidence>
<dbReference type="GO" id="GO:0003700">
    <property type="term" value="F:DNA-binding transcription factor activity"/>
    <property type="evidence" value="ECO:0007669"/>
    <property type="project" value="InterPro"/>
</dbReference>
<dbReference type="RefSeq" id="WP_082712047.1">
    <property type="nucleotide sequence ID" value="NZ_LOWA01000046.1"/>
</dbReference>
<dbReference type="Proteomes" id="UP000062788">
    <property type="component" value="Unassembled WGS sequence"/>
</dbReference>
<evidence type="ECO:0000256" key="2">
    <source>
        <dbReference type="ARBA" id="ARBA00023125"/>
    </source>
</evidence>
<reference evidence="6 7" key="1">
    <citation type="submission" date="2015-11" db="EMBL/GenBank/DDBJ databases">
        <title>Expanding the genomic diversity of Burkholderia species for the development of highly accurate diagnostics.</title>
        <authorList>
            <person name="Sahl J."/>
            <person name="Keim P."/>
            <person name="Wagner D."/>
        </authorList>
    </citation>
    <scope>NUCLEOTIDE SEQUENCE [LARGE SCALE GENOMIC DNA]</scope>
    <source>
        <strain evidence="6 7">TSV85</strain>
    </source>
</reference>
<dbReference type="InterPro" id="IPR018060">
    <property type="entry name" value="HTH_AraC"/>
</dbReference>
<feature type="region of interest" description="Disordered" evidence="4">
    <location>
        <begin position="1"/>
        <end position="31"/>
    </location>
</feature>
<dbReference type="GO" id="GO:0000976">
    <property type="term" value="F:transcription cis-regulatory region binding"/>
    <property type="evidence" value="ECO:0007669"/>
    <property type="project" value="TreeGrafter"/>
</dbReference>
<dbReference type="PROSITE" id="PS01124">
    <property type="entry name" value="HTH_ARAC_FAMILY_2"/>
    <property type="match status" value="1"/>
</dbReference>
<organism evidence="6 7">
    <name type="scientific">Burkholderia singularis</name>
    <dbReference type="NCBI Taxonomy" id="1503053"/>
    <lineage>
        <taxon>Bacteria</taxon>
        <taxon>Pseudomonadati</taxon>
        <taxon>Pseudomonadota</taxon>
        <taxon>Betaproteobacteria</taxon>
        <taxon>Burkholderiales</taxon>
        <taxon>Burkholderiaceae</taxon>
        <taxon>Burkholderia</taxon>
        <taxon>pseudomallei group</taxon>
    </lineage>
</organism>
<comment type="caution">
    <text evidence="6">The sequence shown here is derived from an EMBL/GenBank/DDBJ whole genome shotgun (WGS) entry which is preliminary data.</text>
</comment>
<keyword evidence="1" id="KW-0805">Transcription regulation</keyword>
<evidence type="ECO:0000256" key="1">
    <source>
        <dbReference type="ARBA" id="ARBA00023015"/>
    </source>
</evidence>
<dbReference type="OrthoDB" id="6506763at2"/>
<protein>
    <submittedName>
        <fullName evidence="6">AraC family transcriptional regulator</fullName>
    </submittedName>
</protein>
<dbReference type="SUPFAM" id="SSF46689">
    <property type="entry name" value="Homeodomain-like"/>
    <property type="match status" value="1"/>
</dbReference>
<keyword evidence="3" id="KW-0804">Transcription</keyword>
<dbReference type="EMBL" id="LOWA01000046">
    <property type="protein sequence ID" value="KVE25068.1"/>
    <property type="molecule type" value="Genomic_DNA"/>
</dbReference>
<accession>A0A103DYI4</accession>
<feature type="compositionally biased region" description="Basic and acidic residues" evidence="4">
    <location>
        <begin position="9"/>
        <end position="20"/>
    </location>
</feature>
<evidence type="ECO:0000259" key="5">
    <source>
        <dbReference type="PROSITE" id="PS01124"/>
    </source>
</evidence>
<dbReference type="InterPro" id="IPR032687">
    <property type="entry name" value="AraC-type_N"/>
</dbReference>
<dbReference type="Pfam" id="PF12833">
    <property type="entry name" value="HTH_18"/>
    <property type="match status" value="1"/>
</dbReference>
<dbReference type="InterPro" id="IPR009057">
    <property type="entry name" value="Homeodomain-like_sf"/>
</dbReference>
<dbReference type="GO" id="GO:0005829">
    <property type="term" value="C:cytosol"/>
    <property type="evidence" value="ECO:0007669"/>
    <property type="project" value="TreeGrafter"/>
</dbReference>
<evidence type="ECO:0000256" key="3">
    <source>
        <dbReference type="ARBA" id="ARBA00023163"/>
    </source>
</evidence>
<dbReference type="PANTHER" id="PTHR47894">
    <property type="entry name" value="HTH-TYPE TRANSCRIPTIONAL REGULATOR GADX"/>
    <property type="match status" value="1"/>
</dbReference>
<dbReference type="SMART" id="SM00342">
    <property type="entry name" value="HTH_ARAC"/>
    <property type="match status" value="1"/>
</dbReference>
<evidence type="ECO:0000256" key="4">
    <source>
        <dbReference type="SAM" id="MobiDB-lite"/>
    </source>
</evidence>
<gene>
    <name evidence="6" type="ORF">WS67_19545</name>
</gene>
<keyword evidence="2" id="KW-0238">DNA-binding</keyword>
<dbReference type="Gene3D" id="1.10.10.60">
    <property type="entry name" value="Homeodomain-like"/>
    <property type="match status" value="1"/>
</dbReference>
<evidence type="ECO:0000313" key="6">
    <source>
        <dbReference type="EMBL" id="KVE25068.1"/>
    </source>
</evidence>
<dbReference type="Pfam" id="PF12625">
    <property type="entry name" value="Arabinose_bd"/>
    <property type="match status" value="1"/>
</dbReference>
<sequence length="380" mass="42669">MNQNTPPNAKEHCLLADRSSHPTQPATLSEKRFSPSKLAALTEVALDFGLDMREVLAGTGLSAEDVANPFVLTSRLQFLTAARNTIRRCPRSDLGVQVGRLLHASSYGMFGYAVLCSESMADALDSAIKFHQLANGVLGVSWNQQEDLVFWNFSGWNETKLPEIDADLYHFLVDMQFALHVTVVKDVMGSWCVPVRAEFMREQPPHAKLLSETLECPLLFEQPCNRVSYPSAWLPRIPQLAHPVTAAQVSRQCARLLDEIRNQSDITQRVYQILTRTPGKFPDIDAVASDLCMTARTLRRKLDAAGTSYNELLTSVRRALAIDYLSTTTLSIEDIAFLLGFSDAVSFRHAFKRWMGTTPNDIRRNREKWINSAETRIKPK</sequence>
<feature type="domain" description="HTH araC/xylS-type" evidence="5">
    <location>
        <begin position="268"/>
        <end position="365"/>
    </location>
</feature>
<dbReference type="AlphaFoldDB" id="A0A103DYI4"/>
<dbReference type="PANTHER" id="PTHR47894:SF1">
    <property type="entry name" value="HTH-TYPE TRANSCRIPTIONAL REGULATOR VQSM"/>
    <property type="match status" value="1"/>
</dbReference>